<dbReference type="EMBL" id="MU129055">
    <property type="protein sequence ID" value="KAF9508576.1"/>
    <property type="molecule type" value="Genomic_DNA"/>
</dbReference>
<organism evidence="1 2">
    <name type="scientific">Hydnum rufescens UP504</name>
    <dbReference type="NCBI Taxonomy" id="1448309"/>
    <lineage>
        <taxon>Eukaryota</taxon>
        <taxon>Fungi</taxon>
        <taxon>Dikarya</taxon>
        <taxon>Basidiomycota</taxon>
        <taxon>Agaricomycotina</taxon>
        <taxon>Agaricomycetes</taxon>
        <taxon>Cantharellales</taxon>
        <taxon>Hydnaceae</taxon>
        <taxon>Hydnum</taxon>
    </lineage>
</organism>
<reference evidence="1" key="1">
    <citation type="journal article" date="2020" name="Nat. Commun.">
        <title>Large-scale genome sequencing of mycorrhizal fungi provides insights into the early evolution of symbiotic traits.</title>
        <authorList>
            <person name="Miyauchi S."/>
            <person name="Kiss E."/>
            <person name="Kuo A."/>
            <person name="Drula E."/>
            <person name="Kohler A."/>
            <person name="Sanchez-Garcia M."/>
            <person name="Morin E."/>
            <person name="Andreopoulos B."/>
            <person name="Barry K.W."/>
            <person name="Bonito G."/>
            <person name="Buee M."/>
            <person name="Carver A."/>
            <person name="Chen C."/>
            <person name="Cichocki N."/>
            <person name="Clum A."/>
            <person name="Culley D."/>
            <person name="Crous P.W."/>
            <person name="Fauchery L."/>
            <person name="Girlanda M."/>
            <person name="Hayes R.D."/>
            <person name="Keri Z."/>
            <person name="LaButti K."/>
            <person name="Lipzen A."/>
            <person name="Lombard V."/>
            <person name="Magnuson J."/>
            <person name="Maillard F."/>
            <person name="Murat C."/>
            <person name="Nolan M."/>
            <person name="Ohm R.A."/>
            <person name="Pangilinan J."/>
            <person name="Pereira M.F."/>
            <person name="Perotto S."/>
            <person name="Peter M."/>
            <person name="Pfister S."/>
            <person name="Riley R."/>
            <person name="Sitrit Y."/>
            <person name="Stielow J.B."/>
            <person name="Szollosi G."/>
            <person name="Zifcakova L."/>
            <person name="Stursova M."/>
            <person name="Spatafora J.W."/>
            <person name="Tedersoo L."/>
            <person name="Vaario L.M."/>
            <person name="Yamada A."/>
            <person name="Yan M."/>
            <person name="Wang P."/>
            <person name="Xu J."/>
            <person name="Bruns T."/>
            <person name="Baldrian P."/>
            <person name="Vilgalys R."/>
            <person name="Dunand C."/>
            <person name="Henrissat B."/>
            <person name="Grigoriev I.V."/>
            <person name="Hibbett D."/>
            <person name="Nagy L.G."/>
            <person name="Martin F.M."/>
        </authorList>
    </citation>
    <scope>NUCLEOTIDE SEQUENCE</scope>
    <source>
        <strain evidence="1">UP504</strain>
    </source>
</reference>
<keyword evidence="2" id="KW-1185">Reference proteome</keyword>
<proteinExistence type="predicted"/>
<protein>
    <submittedName>
        <fullName evidence="1">Uncharacterized protein</fullName>
    </submittedName>
</protein>
<dbReference type="InterPro" id="IPR024645">
    <property type="entry name" value="Mitochondr_Som1"/>
</dbReference>
<sequence>MPDSSKRCRLAEVLQYDCTLKPGEKGPTCFPFPRVFRICPGKPVVEVTAFVNIDINTGEVTVPDNVDDIIPKTRPWRDIRPSF</sequence>
<name>A0A9P6APJ6_9AGAM</name>
<gene>
    <name evidence="1" type="ORF">BS47DRAFT_1332651</name>
</gene>
<dbReference type="OrthoDB" id="3983163at2759"/>
<comment type="caution">
    <text evidence="1">The sequence shown here is derived from an EMBL/GenBank/DDBJ whole genome shotgun (WGS) entry which is preliminary data.</text>
</comment>
<dbReference type="AlphaFoldDB" id="A0A9P6APJ6"/>
<dbReference type="GO" id="GO:0042720">
    <property type="term" value="C:mitochondrial inner membrane peptidase complex"/>
    <property type="evidence" value="ECO:0007669"/>
    <property type="project" value="InterPro"/>
</dbReference>
<accession>A0A9P6APJ6</accession>
<dbReference type="Proteomes" id="UP000886523">
    <property type="component" value="Unassembled WGS sequence"/>
</dbReference>
<evidence type="ECO:0000313" key="2">
    <source>
        <dbReference type="Proteomes" id="UP000886523"/>
    </source>
</evidence>
<evidence type="ECO:0000313" key="1">
    <source>
        <dbReference type="EMBL" id="KAF9508576.1"/>
    </source>
</evidence>
<dbReference type="Pfam" id="PF11093">
    <property type="entry name" value="Mitochondr_Som1"/>
    <property type="match status" value="1"/>
</dbReference>